<dbReference type="Proteomes" id="UP000540506">
    <property type="component" value="Unassembled WGS sequence"/>
</dbReference>
<dbReference type="GO" id="GO:0005524">
    <property type="term" value="F:ATP binding"/>
    <property type="evidence" value="ECO:0007669"/>
    <property type="project" value="UniProtKB-KW"/>
</dbReference>
<dbReference type="GO" id="GO:0004016">
    <property type="term" value="F:adenylate cyclase activity"/>
    <property type="evidence" value="ECO:0007669"/>
    <property type="project" value="TreeGrafter"/>
</dbReference>
<dbReference type="SUPFAM" id="SSF52540">
    <property type="entry name" value="P-loop containing nucleoside triphosphate hydrolases"/>
    <property type="match status" value="1"/>
</dbReference>
<evidence type="ECO:0000313" key="4">
    <source>
        <dbReference type="EMBL" id="MBB4927964.1"/>
    </source>
</evidence>
<sequence>MDERPLIGREAQTDRILGVVGAGRRAPQALLVLGEAGTGKTALLDLAAEHARGIGTKVLTSQGYEGESEQSFASLHQLLLPLLPDLAGLPAHLREALQTAFGMVAAGKPVDSMLLRVAVLTLLADVSRRRPLLLIVDDIQLFDRDSREVLSFVLRRFAAEPVTVLLAARGLTPPAGIAAGVPALVLGPLTGPAAARLLEAQPHSLPGRARIDVLEQADGNPLAIIELCRAARGGSATGLPGGGLPQTLRIQEMFATRLRALPASTQRLVLYAAASSDHTDLATIMAAAKAGSDLAVWGPAEDAGLIAIADGQVGFRHPLVRAASYQGSSAHLRQRAHSDFAAVLEADPARRAWHLAAACLGPDESVAAALENTAGIVEQRGGLFAAARALERAAEFSPAEADRARRYANAIRAASNAGDPSWVGELYTKVAAVTEDRDMLCASACGAAMALSFYGRQREAFQVLMGAADPPPKDGTTMLAVAALVHTIGFQSGLAEIRRPVASLLDRVSLDDVGAFPTQLMPSEAVEVIWAGVFAGIDPVANAPALLSRTRRPSLLTPLPGPAEVARLQVVGSIAFFSDEPDLALDAFRQTFALLRSYGAMGTGANSLAPMAVTLIDTGRWAEADELLTEMWTLAVVHRLTHVEVAVDALRMLLSGLRGAPGGGGEAAGPSWTAVSLAENRATHVYLLRASGAALAASGDYEGAYRHLRQLFGDDGEPLHYFLSPRSIADLAALAHRTGRQQEVAPVIAAVRELAGARPTTRMTLLLHHATALVSDLGDAEQHFRLAVVNPAAEQWPLARAQARLHYAQWLRRRRRPSEARELLVTALETFTRLGAARLAEEARGELRASGVATAPAAPGPLSELTAHEQRIVRLAAKGLRNREIAEQLMLSPRTIGAHLYNVYPKLGVSRRQQLRDFFDDL</sequence>
<dbReference type="Gene3D" id="1.10.10.10">
    <property type="entry name" value="Winged helix-like DNA-binding domain superfamily/Winged helix DNA-binding domain"/>
    <property type="match status" value="1"/>
</dbReference>
<dbReference type="Pfam" id="PF13191">
    <property type="entry name" value="AAA_16"/>
    <property type="match status" value="1"/>
</dbReference>
<dbReference type="PRINTS" id="PR00038">
    <property type="entry name" value="HTHLUXR"/>
</dbReference>
<dbReference type="GO" id="GO:0005737">
    <property type="term" value="C:cytoplasm"/>
    <property type="evidence" value="ECO:0007669"/>
    <property type="project" value="TreeGrafter"/>
</dbReference>
<protein>
    <submittedName>
        <fullName evidence="4">DNA-binding CsgD family transcriptional regulator</fullName>
    </submittedName>
</protein>
<accession>A0A7W7R9T8</accession>
<evidence type="ECO:0000256" key="1">
    <source>
        <dbReference type="ARBA" id="ARBA00022741"/>
    </source>
</evidence>
<dbReference type="InterPro" id="IPR027417">
    <property type="entry name" value="P-loop_NTPase"/>
</dbReference>
<keyword evidence="2" id="KW-0067">ATP-binding</keyword>
<organism evidence="4 5">
    <name type="scientific">Kitasatospora kifunensis</name>
    <name type="common">Streptomyces kifunensis</name>
    <dbReference type="NCBI Taxonomy" id="58351"/>
    <lineage>
        <taxon>Bacteria</taxon>
        <taxon>Bacillati</taxon>
        <taxon>Actinomycetota</taxon>
        <taxon>Actinomycetes</taxon>
        <taxon>Kitasatosporales</taxon>
        <taxon>Streptomycetaceae</taxon>
        <taxon>Kitasatospora</taxon>
    </lineage>
</organism>
<dbReference type="InterPro" id="IPR041664">
    <property type="entry name" value="AAA_16"/>
</dbReference>
<dbReference type="InterPro" id="IPR000792">
    <property type="entry name" value="Tscrpt_reg_LuxR_C"/>
</dbReference>
<comment type="caution">
    <text evidence="4">The sequence shown here is derived from an EMBL/GenBank/DDBJ whole genome shotgun (WGS) entry which is preliminary data.</text>
</comment>
<dbReference type="EMBL" id="JACHJV010000002">
    <property type="protein sequence ID" value="MBB4927964.1"/>
    <property type="molecule type" value="Genomic_DNA"/>
</dbReference>
<dbReference type="GO" id="GO:0003677">
    <property type="term" value="F:DNA binding"/>
    <property type="evidence" value="ECO:0007669"/>
    <property type="project" value="UniProtKB-KW"/>
</dbReference>
<evidence type="ECO:0000256" key="2">
    <source>
        <dbReference type="ARBA" id="ARBA00022840"/>
    </source>
</evidence>
<dbReference type="Pfam" id="PF00196">
    <property type="entry name" value="GerE"/>
    <property type="match status" value="1"/>
</dbReference>
<dbReference type="PROSITE" id="PS50043">
    <property type="entry name" value="HTH_LUXR_2"/>
    <property type="match status" value="1"/>
</dbReference>
<dbReference type="InterPro" id="IPR016032">
    <property type="entry name" value="Sig_transdc_resp-reg_C-effctor"/>
</dbReference>
<dbReference type="AlphaFoldDB" id="A0A7W7R9T8"/>
<keyword evidence="5" id="KW-1185">Reference proteome</keyword>
<dbReference type="Gene3D" id="3.40.50.300">
    <property type="entry name" value="P-loop containing nucleotide triphosphate hydrolases"/>
    <property type="match status" value="1"/>
</dbReference>
<proteinExistence type="predicted"/>
<dbReference type="RefSeq" id="WP_184944802.1">
    <property type="nucleotide sequence ID" value="NZ_JACHJV010000002.1"/>
</dbReference>
<name>A0A7W7R9T8_KITKI</name>
<keyword evidence="1" id="KW-0547">Nucleotide-binding</keyword>
<dbReference type="SMART" id="SM00421">
    <property type="entry name" value="HTH_LUXR"/>
    <property type="match status" value="1"/>
</dbReference>
<dbReference type="PANTHER" id="PTHR16305:SF35">
    <property type="entry name" value="TRANSCRIPTIONAL ACTIVATOR DOMAIN"/>
    <property type="match status" value="1"/>
</dbReference>
<dbReference type="SUPFAM" id="SSF46894">
    <property type="entry name" value="C-terminal effector domain of the bipartite response regulators"/>
    <property type="match status" value="1"/>
</dbReference>
<dbReference type="GO" id="GO:0006355">
    <property type="term" value="P:regulation of DNA-templated transcription"/>
    <property type="evidence" value="ECO:0007669"/>
    <property type="project" value="InterPro"/>
</dbReference>
<keyword evidence="4" id="KW-0238">DNA-binding</keyword>
<reference evidence="4 5" key="1">
    <citation type="submission" date="2020-08" db="EMBL/GenBank/DDBJ databases">
        <title>Sequencing the genomes of 1000 actinobacteria strains.</title>
        <authorList>
            <person name="Klenk H.-P."/>
        </authorList>
    </citation>
    <scope>NUCLEOTIDE SEQUENCE [LARGE SCALE GENOMIC DNA]</scope>
    <source>
        <strain evidence="4 5">DSM 41654</strain>
    </source>
</reference>
<gene>
    <name evidence="4" type="ORF">FHR34_007059</name>
</gene>
<dbReference type="Gene3D" id="1.25.40.10">
    <property type="entry name" value="Tetratricopeptide repeat domain"/>
    <property type="match status" value="1"/>
</dbReference>
<dbReference type="PANTHER" id="PTHR16305">
    <property type="entry name" value="TESTICULAR SOLUBLE ADENYLYL CYCLASE"/>
    <property type="match status" value="1"/>
</dbReference>
<dbReference type="PROSITE" id="PS00622">
    <property type="entry name" value="HTH_LUXR_1"/>
    <property type="match status" value="1"/>
</dbReference>
<evidence type="ECO:0000259" key="3">
    <source>
        <dbReference type="PROSITE" id="PS50043"/>
    </source>
</evidence>
<evidence type="ECO:0000313" key="5">
    <source>
        <dbReference type="Proteomes" id="UP000540506"/>
    </source>
</evidence>
<feature type="domain" description="HTH luxR-type" evidence="3">
    <location>
        <begin position="858"/>
        <end position="922"/>
    </location>
</feature>
<dbReference type="InterPro" id="IPR011990">
    <property type="entry name" value="TPR-like_helical_dom_sf"/>
</dbReference>
<dbReference type="InterPro" id="IPR036388">
    <property type="entry name" value="WH-like_DNA-bd_sf"/>
</dbReference>
<dbReference type="CDD" id="cd06170">
    <property type="entry name" value="LuxR_C_like"/>
    <property type="match status" value="1"/>
</dbReference>